<dbReference type="EMBL" id="OY731405">
    <property type="protein sequence ID" value="CAJ1971835.1"/>
    <property type="molecule type" value="Genomic_DNA"/>
</dbReference>
<evidence type="ECO:0000313" key="2">
    <source>
        <dbReference type="Proteomes" id="UP001189624"/>
    </source>
</evidence>
<proteinExistence type="predicted"/>
<protein>
    <submittedName>
        <fullName evidence="1">Uncharacterized protein</fullName>
    </submittedName>
</protein>
<feature type="non-terminal residue" evidence="1">
    <location>
        <position position="70"/>
    </location>
</feature>
<dbReference type="Gramene" id="rna-AYBTSS11_LOCUS23841">
    <property type="protein sequence ID" value="CAJ1971835.1"/>
    <property type="gene ID" value="gene-AYBTSS11_LOCUS23841"/>
</dbReference>
<gene>
    <name evidence="1" type="ORF">AYBTSS11_LOCUS23841</name>
</gene>
<evidence type="ECO:0000313" key="1">
    <source>
        <dbReference type="EMBL" id="CAJ1971835.1"/>
    </source>
</evidence>
<keyword evidence="2" id="KW-1185">Reference proteome</keyword>
<dbReference type="Proteomes" id="UP001189624">
    <property type="component" value="Chromosome 8"/>
</dbReference>
<feature type="non-terminal residue" evidence="1">
    <location>
        <position position="1"/>
    </location>
</feature>
<accession>A0AA86T0C3</accession>
<dbReference type="AlphaFoldDB" id="A0AA86T0C3"/>
<name>A0AA86T0C3_9FABA</name>
<sequence>WEMKVKSRNIVEKQVQRKFIASNGGFKGLISMQQKNAANKHYHKKTHSILGFLRHATFLAMDLEEKRHVM</sequence>
<reference evidence="1" key="1">
    <citation type="submission" date="2023-10" db="EMBL/GenBank/DDBJ databases">
        <authorList>
            <person name="Domelevo Entfellner J.-B."/>
        </authorList>
    </citation>
    <scope>NUCLEOTIDE SEQUENCE</scope>
</reference>
<organism evidence="1 2">
    <name type="scientific">Sphenostylis stenocarpa</name>
    <dbReference type="NCBI Taxonomy" id="92480"/>
    <lineage>
        <taxon>Eukaryota</taxon>
        <taxon>Viridiplantae</taxon>
        <taxon>Streptophyta</taxon>
        <taxon>Embryophyta</taxon>
        <taxon>Tracheophyta</taxon>
        <taxon>Spermatophyta</taxon>
        <taxon>Magnoliopsida</taxon>
        <taxon>eudicotyledons</taxon>
        <taxon>Gunneridae</taxon>
        <taxon>Pentapetalae</taxon>
        <taxon>rosids</taxon>
        <taxon>fabids</taxon>
        <taxon>Fabales</taxon>
        <taxon>Fabaceae</taxon>
        <taxon>Papilionoideae</taxon>
        <taxon>50 kb inversion clade</taxon>
        <taxon>NPAAA clade</taxon>
        <taxon>indigoferoid/millettioid clade</taxon>
        <taxon>Phaseoleae</taxon>
        <taxon>Sphenostylis</taxon>
    </lineage>
</organism>